<evidence type="ECO:0000313" key="4">
    <source>
        <dbReference type="Proteomes" id="UP001284601"/>
    </source>
</evidence>
<evidence type="ECO:0000256" key="2">
    <source>
        <dbReference type="SAM" id="Phobius"/>
    </source>
</evidence>
<keyword evidence="2" id="KW-0812">Transmembrane</keyword>
<feature type="transmembrane region" description="Helical" evidence="2">
    <location>
        <begin position="16"/>
        <end position="37"/>
    </location>
</feature>
<feature type="non-terminal residue" evidence="3">
    <location>
        <position position="110"/>
    </location>
</feature>
<protein>
    <submittedName>
        <fullName evidence="3">Uncharacterized protein</fullName>
    </submittedName>
</protein>
<reference evidence="3 4" key="2">
    <citation type="submission" date="2023-10" db="EMBL/GenBank/DDBJ databases">
        <authorList>
            <person name="Han X.F."/>
        </authorList>
    </citation>
    <scope>NUCLEOTIDE SEQUENCE [LARGE SCALE GENOMIC DNA]</scope>
    <source>
        <strain evidence="3 4">KCTC 39840</strain>
    </source>
</reference>
<evidence type="ECO:0000256" key="1">
    <source>
        <dbReference type="SAM" id="MobiDB-lite"/>
    </source>
</evidence>
<reference evidence="4" key="1">
    <citation type="submission" date="2023-07" db="EMBL/GenBank/DDBJ databases">
        <title>Conexibacter stalactiti sp. nov., isolated from stalactites in a lava cave and emended description of the genus Conexibacter.</title>
        <authorList>
            <person name="Lee S.D."/>
        </authorList>
    </citation>
    <scope>NUCLEOTIDE SEQUENCE [LARGE SCALE GENOMIC DNA]</scope>
    <source>
        <strain evidence="4">KCTC 39840</strain>
    </source>
</reference>
<keyword evidence="2" id="KW-1133">Transmembrane helix</keyword>
<name>A0ABU4HYQ1_9ACTN</name>
<feature type="compositionally biased region" description="Low complexity" evidence="1">
    <location>
        <begin position="75"/>
        <end position="84"/>
    </location>
</feature>
<accession>A0ABU4HYQ1</accession>
<keyword evidence="4" id="KW-1185">Reference proteome</keyword>
<dbReference type="EMBL" id="JAWSTH010000144">
    <property type="protein sequence ID" value="MDW5598458.1"/>
    <property type="molecule type" value="Genomic_DNA"/>
</dbReference>
<feature type="compositionally biased region" description="Low complexity" evidence="1">
    <location>
        <begin position="92"/>
        <end position="110"/>
    </location>
</feature>
<gene>
    <name evidence="3" type="ORF">R7226_29125</name>
</gene>
<proteinExistence type="predicted"/>
<keyword evidence="2" id="KW-0472">Membrane</keyword>
<feature type="region of interest" description="Disordered" evidence="1">
    <location>
        <begin position="68"/>
        <end position="110"/>
    </location>
</feature>
<evidence type="ECO:0000313" key="3">
    <source>
        <dbReference type="EMBL" id="MDW5598458.1"/>
    </source>
</evidence>
<sequence length="110" mass="11501">MLVTFAFSATEFVKDVGSYAGFAAVVALALFALLLFAQGREIKRLRDWGGQAHDRIGELERSVAAALDMARRASRAQAQPAPTAGPSPTQQARGPVSRRPVGPAPAVAAA</sequence>
<comment type="caution">
    <text evidence="3">The sequence shown here is derived from an EMBL/GenBank/DDBJ whole genome shotgun (WGS) entry which is preliminary data.</text>
</comment>
<dbReference type="Proteomes" id="UP001284601">
    <property type="component" value="Unassembled WGS sequence"/>
</dbReference>
<organism evidence="3 4">
    <name type="scientific">Conexibacter stalactiti</name>
    <dbReference type="NCBI Taxonomy" id="1940611"/>
    <lineage>
        <taxon>Bacteria</taxon>
        <taxon>Bacillati</taxon>
        <taxon>Actinomycetota</taxon>
        <taxon>Thermoleophilia</taxon>
        <taxon>Solirubrobacterales</taxon>
        <taxon>Conexibacteraceae</taxon>
        <taxon>Conexibacter</taxon>
    </lineage>
</organism>